<dbReference type="SMART" id="SM00636">
    <property type="entry name" value="Glyco_18"/>
    <property type="match status" value="1"/>
</dbReference>
<accession>A0A9P3Q1P6</accession>
<keyword evidence="2 10" id="KW-0147">Chitin-binding</keyword>
<evidence type="ECO:0000256" key="4">
    <source>
        <dbReference type="ARBA" id="ARBA00022801"/>
    </source>
</evidence>
<feature type="disulfide bond" evidence="10">
    <location>
        <begin position="208"/>
        <end position="212"/>
    </location>
</feature>
<dbReference type="SMART" id="SM00270">
    <property type="entry name" value="ChtBD1"/>
    <property type="match status" value="1"/>
</dbReference>
<gene>
    <name evidence="16" type="ORF">LshimejAT787_2400170</name>
</gene>
<dbReference type="OrthoDB" id="73875at2759"/>
<dbReference type="InterPro" id="IPR029070">
    <property type="entry name" value="Chitinase_insertion_sf"/>
</dbReference>
<evidence type="ECO:0000256" key="10">
    <source>
        <dbReference type="PROSITE-ProRule" id="PRU00261"/>
    </source>
</evidence>
<keyword evidence="7" id="KW-0119">Carbohydrate metabolism</keyword>
<evidence type="ECO:0000259" key="13">
    <source>
        <dbReference type="PROSITE" id="PS50941"/>
    </source>
</evidence>
<comment type="catalytic activity">
    <reaction evidence="1">
        <text>Random endo-hydrolysis of N-acetyl-beta-D-glucosaminide (1-&gt;4)-beta-linkages in chitin and chitodextrins.</text>
        <dbReference type="EC" id="3.2.1.14"/>
    </reaction>
</comment>
<evidence type="ECO:0000256" key="5">
    <source>
        <dbReference type="ARBA" id="ARBA00023024"/>
    </source>
</evidence>
<feature type="disulfide bond" evidence="10">
    <location>
        <begin position="177"/>
        <end position="189"/>
    </location>
</feature>
<feature type="domain" description="LysM" evidence="14">
    <location>
        <begin position="103"/>
        <end position="151"/>
    </location>
</feature>
<dbReference type="InterPro" id="IPR011583">
    <property type="entry name" value="Chitinase_II/V-like_cat"/>
</dbReference>
<dbReference type="EMBL" id="BRPK01000024">
    <property type="protein sequence ID" value="GLB45559.1"/>
    <property type="molecule type" value="Genomic_DNA"/>
</dbReference>
<dbReference type="FunFam" id="3.10.50.10:FF:000003">
    <property type="entry name" value="Class V chitinase CHIT5b"/>
    <property type="match status" value="1"/>
</dbReference>
<feature type="signal peptide" evidence="12">
    <location>
        <begin position="1"/>
        <end position="22"/>
    </location>
</feature>
<evidence type="ECO:0000256" key="11">
    <source>
        <dbReference type="RuleBase" id="RU000489"/>
    </source>
</evidence>
<dbReference type="InterPro" id="IPR001579">
    <property type="entry name" value="Glyco_hydro_18_chit_AS"/>
</dbReference>
<dbReference type="InterPro" id="IPR018392">
    <property type="entry name" value="LysM"/>
</dbReference>
<keyword evidence="9" id="KW-0624">Polysaccharide degradation</keyword>
<dbReference type="SUPFAM" id="SSF54556">
    <property type="entry name" value="Chitinase insertion domain"/>
    <property type="match status" value="1"/>
</dbReference>
<keyword evidence="17" id="KW-1185">Reference proteome</keyword>
<dbReference type="Proteomes" id="UP001063166">
    <property type="component" value="Unassembled WGS sequence"/>
</dbReference>
<evidence type="ECO:0000256" key="9">
    <source>
        <dbReference type="ARBA" id="ARBA00023326"/>
    </source>
</evidence>
<dbReference type="PROSITE" id="PS01095">
    <property type="entry name" value="GH18_1"/>
    <property type="match status" value="1"/>
</dbReference>
<keyword evidence="3 12" id="KW-0732">Signal</keyword>
<dbReference type="GO" id="GO:0008843">
    <property type="term" value="F:endochitinase activity"/>
    <property type="evidence" value="ECO:0007669"/>
    <property type="project" value="UniProtKB-EC"/>
</dbReference>
<dbReference type="GO" id="GO:0000272">
    <property type="term" value="P:polysaccharide catabolic process"/>
    <property type="evidence" value="ECO:0007669"/>
    <property type="project" value="UniProtKB-KW"/>
</dbReference>
<dbReference type="CDD" id="cd00118">
    <property type="entry name" value="LysM"/>
    <property type="match status" value="1"/>
</dbReference>
<dbReference type="GO" id="GO:0008061">
    <property type="term" value="F:chitin binding"/>
    <property type="evidence" value="ECO:0007669"/>
    <property type="project" value="UniProtKB-UniRule"/>
</dbReference>
<dbReference type="PROSITE" id="PS51910">
    <property type="entry name" value="GH18_2"/>
    <property type="match status" value="1"/>
</dbReference>
<dbReference type="Gene3D" id="3.10.50.10">
    <property type="match status" value="1"/>
</dbReference>
<dbReference type="Pfam" id="PF01476">
    <property type="entry name" value="LysM"/>
    <property type="match status" value="1"/>
</dbReference>
<evidence type="ECO:0000256" key="2">
    <source>
        <dbReference type="ARBA" id="ARBA00022669"/>
    </source>
</evidence>
<evidence type="ECO:0000256" key="8">
    <source>
        <dbReference type="ARBA" id="ARBA00023295"/>
    </source>
</evidence>
<evidence type="ECO:0000313" key="17">
    <source>
        <dbReference type="Proteomes" id="UP001063166"/>
    </source>
</evidence>
<dbReference type="InterPro" id="IPR053214">
    <property type="entry name" value="LysM12-like"/>
</dbReference>
<name>A0A9P3Q1P6_LYOSH</name>
<comment type="caution">
    <text evidence="16">The sequence shown here is derived from an EMBL/GenBank/DDBJ whole genome shotgun (WGS) entry which is preliminary data.</text>
</comment>
<evidence type="ECO:0000256" key="6">
    <source>
        <dbReference type="ARBA" id="ARBA00023180"/>
    </source>
</evidence>
<evidence type="ECO:0000256" key="12">
    <source>
        <dbReference type="SAM" id="SignalP"/>
    </source>
</evidence>
<proteinExistence type="predicted"/>
<keyword evidence="5" id="KW-0146">Chitin degradation</keyword>
<evidence type="ECO:0000256" key="3">
    <source>
        <dbReference type="ARBA" id="ARBA00022729"/>
    </source>
</evidence>
<dbReference type="Gene3D" id="3.30.60.10">
    <property type="entry name" value="Endochitinase-like"/>
    <property type="match status" value="1"/>
</dbReference>
<feature type="domain" description="Chitin-binding type-1" evidence="13">
    <location>
        <begin position="164"/>
        <end position="214"/>
    </location>
</feature>
<dbReference type="CDD" id="cd00035">
    <property type="entry name" value="ChtBD1"/>
    <property type="match status" value="1"/>
</dbReference>
<keyword evidence="4 11" id="KW-0378">Hydrolase</keyword>
<feature type="chain" id="PRO_5040275324" evidence="12">
    <location>
        <begin position="23"/>
        <end position="662"/>
    </location>
</feature>
<dbReference type="PANTHER" id="PTHR47700:SF2">
    <property type="entry name" value="CHITINASE"/>
    <property type="match status" value="1"/>
</dbReference>
<keyword evidence="8 11" id="KW-0326">Glycosidase</keyword>
<dbReference type="Gene3D" id="3.10.350.10">
    <property type="entry name" value="LysM domain"/>
    <property type="match status" value="2"/>
</dbReference>
<organism evidence="16 17">
    <name type="scientific">Lyophyllum shimeji</name>
    <name type="common">Hon-shimeji</name>
    <name type="synonym">Tricholoma shimeji</name>
    <dbReference type="NCBI Taxonomy" id="47721"/>
    <lineage>
        <taxon>Eukaryota</taxon>
        <taxon>Fungi</taxon>
        <taxon>Dikarya</taxon>
        <taxon>Basidiomycota</taxon>
        <taxon>Agaricomycotina</taxon>
        <taxon>Agaricomycetes</taxon>
        <taxon>Agaricomycetidae</taxon>
        <taxon>Agaricales</taxon>
        <taxon>Tricholomatineae</taxon>
        <taxon>Lyophyllaceae</taxon>
        <taxon>Lyophyllum</taxon>
    </lineage>
</organism>
<dbReference type="SMART" id="SM00257">
    <property type="entry name" value="LysM"/>
    <property type="match status" value="2"/>
</dbReference>
<dbReference type="SUPFAM" id="SSF54106">
    <property type="entry name" value="LysM domain"/>
    <property type="match status" value="1"/>
</dbReference>
<dbReference type="Pfam" id="PF00704">
    <property type="entry name" value="Glyco_hydro_18"/>
    <property type="match status" value="1"/>
</dbReference>
<evidence type="ECO:0000256" key="1">
    <source>
        <dbReference type="ARBA" id="ARBA00000822"/>
    </source>
</evidence>
<dbReference type="GO" id="GO:0006032">
    <property type="term" value="P:chitin catabolic process"/>
    <property type="evidence" value="ECO:0007669"/>
    <property type="project" value="UniProtKB-KW"/>
</dbReference>
<evidence type="ECO:0000313" key="16">
    <source>
        <dbReference type="EMBL" id="GLB45559.1"/>
    </source>
</evidence>
<dbReference type="PROSITE" id="PS51782">
    <property type="entry name" value="LYSM"/>
    <property type="match status" value="2"/>
</dbReference>
<comment type="caution">
    <text evidence="10">Lacks conserved residue(s) required for the propagation of feature annotation.</text>
</comment>
<dbReference type="InterPro" id="IPR001223">
    <property type="entry name" value="Glyco_hydro18_cat"/>
</dbReference>
<feature type="disulfide bond" evidence="10">
    <location>
        <begin position="182"/>
        <end position="196"/>
    </location>
</feature>
<dbReference type="InterPro" id="IPR001002">
    <property type="entry name" value="Chitin-bd_1"/>
</dbReference>
<dbReference type="InterPro" id="IPR017853">
    <property type="entry name" value="GH"/>
</dbReference>
<keyword evidence="10" id="KW-1015">Disulfide bond</keyword>
<evidence type="ECO:0000259" key="15">
    <source>
        <dbReference type="PROSITE" id="PS51910"/>
    </source>
</evidence>
<dbReference type="InterPro" id="IPR036861">
    <property type="entry name" value="Endochitinase-like_sf"/>
</dbReference>
<evidence type="ECO:0000259" key="14">
    <source>
        <dbReference type="PROSITE" id="PS51782"/>
    </source>
</evidence>
<dbReference type="SUPFAM" id="SSF57016">
    <property type="entry name" value="Plant lectins/antimicrobial peptides"/>
    <property type="match status" value="1"/>
</dbReference>
<reference evidence="16" key="1">
    <citation type="submission" date="2022-07" db="EMBL/GenBank/DDBJ databases">
        <title>The genome of Lyophyllum shimeji provides insight into the initial evolution of ectomycorrhizal fungal genome.</title>
        <authorList>
            <person name="Kobayashi Y."/>
            <person name="Shibata T."/>
            <person name="Hirakawa H."/>
            <person name="Shigenobu S."/>
            <person name="Nishiyama T."/>
            <person name="Yamada A."/>
            <person name="Hasebe M."/>
            <person name="Kawaguchi M."/>
        </authorList>
    </citation>
    <scope>NUCLEOTIDE SEQUENCE</scope>
    <source>
        <strain evidence="16">AT787</strain>
    </source>
</reference>
<sequence length="662" mass="71011">MYKRSLIHYSVALTSSLLLVNGFTGDYADTHSHSKRADCTTTTVVSGDGCDSLAARCGLDGNTFMSYNPGLDCSKLAVDQWVCCTSGTLPSKRPNENPDGTCYSVPIVDGSTCAALETKYDVTEDEIDQWNAHTWRWTNCSGLQPGMNVCLSPGTPPLPAQNASIPCGLESVGNKECPLKACCGKWGYCGLTEDFCTENKGGAPGTGCQSNCQLLSDFDEVGGGVPSRNVIGYYSNWASNRVCNGVPNTVVPAYLEGTGSSQETLSNDKDLIAELQALKKTNPGLKTMWAVGGWAFNDPPTQDIFSQMASTSANRAAFINNAISQLQSYGFDGLDIDWEYPGTERGGAEDDGKNFLLLLQEFQDAIDKAGRPILLSITAPASYWYLQQFPIVDMAKSVDWINLMTYDIHGAWDIKFGTGVLPHTAIPEVNAAVDMFVKAGVPLKSVNLGIGFYGRTFTLADPSCNTAGCPMTGGGNAGPCTGTSGYLAYGEIDYLIQTKGLQPQYNATSQTMVLTYDNQWIGYENPDTIANKLKYVIKRSMPGVLIWAADLDENNQLLNAVSLFPSILLSSPPHLTCTLPTQPPDRRVVRAPRHVRHRLPADGIWPRTPAGITASVPCDMGNNAGPKQTRACGGPAWGNANAKLCEYGEAMGAAFGHCSGEL</sequence>
<keyword evidence="6" id="KW-0325">Glycoprotein</keyword>
<dbReference type="Pfam" id="PF00187">
    <property type="entry name" value="Chitin_bind_1"/>
    <property type="match status" value="1"/>
</dbReference>
<feature type="domain" description="LysM" evidence="14">
    <location>
        <begin position="40"/>
        <end position="84"/>
    </location>
</feature>
<feature type="domain" description="GH18" evidence="15">
    <location>
        <begin position="228"/>
        <end position="568"/>
    </location>
</feature>
<dbReference type="InterPro" id="IPR036779">
    <property type="entry name" value="LysM_dom_sf"/>
</dbReference>
<protein>
    <submittedName>
        <fullName evidence="16">Family 18</fullName>
    </submittedName>
</protein>
<dbReference type="SUPFAM" id="SSF51445">
    <property type="entry name" value="(Trans)glycosidases"/>
    <property type="match status" value="1"/>
</dbReference>
<dbReference type="AlphaFoldDB" id="A0A9P3Q1P6"/>
<evidence type="ECO:0000256" key="7">
    <source>
        <dbReference type="ARBA" id="ARBA00023277"/>
    </source>
</evidence>
<dbReference type="PROSITE" id="PS50941">
    <property type="entry name" value="CHIT_BIND_I_2"/>
    <property type="match status" value="1"/>
</dbReference>
<dbReference type="PANTHER" id="PTHR47700">
    <property type="entry name" value="V CHITINASE, PUTATIVE (AFU_ORTHOLOGUE AFUA_6G13720)-RELATED"/>
    <property type="match status" value="1"/>
</dbReference>
<dbReference type="Gene3D" id="3.20.20.80">
    <property type="entry name" value="Glycosidases"/>
    <property type="match status" value="1"/>
</dbReference>